<sequence>MVFWKVSQGDRVGPLQGGRSHGLFPSFLIMEKPARAVGGLKTAKSEARCPRCAAPLDQDLEALGWAISPFLRDSFAVIGTGTGGAVAGFYSFQRVMPRMVKLLPGRPWLQSLAGAPPIMLVAMAGAGLAGGALPAFAQLLVTTYHASSTFSSGAISKATTYVEEYREKPASKEDKVADGGRHAHATRNIEGRA</sequence>
<dbReference type="EMBL" id="DF237027">
    <property type="protein sequence ID" value="GAQ81343.1"/>
    <property type="molecule type" value="Genomic_DNA"/>
</dbReference>
<protein>
    <recommendedName>
        <fullName evidence="5">Transmembrane protein</fullName>
    </recommendedName>
</protein>
<evidence type="ECO:0008006" key="5">
    <source>
        <dbReference type="Google" id="ProtNLM"/>
    </source>
</evidence>
<organism evidence="3 4">
    <name type="scientific">Klebsormidium nitens</name>
    <name type="common">Green alga</name>
    <name type="synonym">Ulothrix nitens</name>
    <dbReference type="NCBI Taxonomy" id="105231"/>
    <lineage>
        <taxon>Eukaryota</taxon>
        <taxon>Viridiplantae</taxon>
        <taxon>Streptophyta</taxon>
        <taxon>Klebsormidiophyceae</taxon>
        <taxon>Klebsormidiales</taxon>
        <taxon>Klebsormidiaceae</taxon>
        <taxon>Klebsormidium</taxon>
    </lineage>
</organism>
<keyword evidence="4" id="KW-1185">Reference proteome</keyword>
<dbReference type="AlphaFoldDB" id="A0A1Y1HT99"/>
<proteinExistence type="predicted"/>
<name>A0A1Y1HT99_KLENI</name>
<evidence type="ECO:0000313" key="3">
    <source>
        <dbReference type="EMBL" id="GAQ81343.1"/>
    </source>
</evidence>
<evidence type="ECO:0000256" key="2">
    <source>
        <dbReference type="SAM" id="Phobius"/>
    </source>
</evidence>
<dbReference type="PANTHER" id="PTHR34459">
    <property type="entry name" value="OS01G0264500 PROTEIN"/>
    <property type="match status" value="1"/>
</dbReference>
<dbReference type="OrthoDB" id="1931581at2759"/>
<keyword evidence="2" id="KW-0472">Membrane</keyword>
<keyword evidence="2" id="KW-0812">Transmembrane</keyword>
<dbReference type="OMA" id="NTGMPYL"/>
<evidence type="ECO:0000256" key="1">
    <source>
        <dbReference type="SAM" id="MobiDB-lite"/>
    </source>
</evidence>
<dbReference type="Proteomes" id="UP000054558">
    <property type="component" value="Unassembled WGS sequence"/>
</dbReference>
<reference evidence="3 4" key="1">
    <citation type="journal article" date="2014" name="Nat. Commun.">
        <title>Klebsormidium flaccidum genome reveals primary factors for plant terrestrial adaptation.</title>
        <authorList>
            <person name="Hori K."/>
            <person name="Maruyama F."/>
            <person name="Fujisawa T."/>
            <person name="Togashi T."/>
            <person name="Yamamoto N."/>
            <person name="Seo M."/>
            <person name="Sato S."/>
            <person name="Yamada T."/>
            <person name="Mori H."/>
            <person name="Tajima N."/>
            <person name="Moriyama T."/>
            <person name="Ikeuchi M."/>
            <person name="Watanabe M."/>
            <person name="Wada H."/>
            <person name="Kobayashi K."/>
            <person name="Saito M."/>
            <person name="Masuda T."/>
            <person name="Sasaki-Sekimoto Y."/>
            <person name="Mashiguchi K."/>
            <person name="Awai K."/>
            <person name="Shimojima M."/>
            <person name="Masuda S."/>
            <person name="Iwai M."/>
            <person name="Nobusawa T."/>
            <person name="Narise T."/>
            <person name="Kondo S."/>
            <person name="Saito H."/>
            <person name="Sato R."/>
            <person name="Murakawa M."/>
            <person name="Ihara Y."/>
            <person name="Oshima-Yamada Y."/>
            <person name="Ohtaka K."/>
            <person name="Satoh M."/>
            <person name="Sonobe K."/>
            <person name="Ishii M."/>
            <person name="Ohtani R."/>
            <person name="Kanamori-Sato M."/>
            <person name="Honoki R."/>
            <person name="Miyazaki D."/>
            <person name="Mochizuki H."/>
            <person name="Umetsu J."/>
            <person name="Higashi K."/>
            <person name="Shibata D."/>
            <person name="Kamiya Y."/>
            <person name="Sato N."/>
            <person name="Nakamura Y."/>
            <person name="Tabata S."/>
            <person name="Ida S."/>
            <person name="Kurokawa K."/>
            <person name="Ohta H."/>
        </authorList>
    </citation>
    <scope>NUCLEOTIDE SEQUENCE [LARGE SCALE GENOMIC DNA]</scope>
    <source>
        <strain evidence="3 4">NIES-2285</strain>
    </source>
</reference>
<feature type="transmembrane region" description="Helical" evidence="2">
    <location>
        <begin position="74"/>
        <end position="92"/>
    </location>
</feature>
<feature type="transmembrane region" description="Helical" evidence="2">
    <location>
        <begin position="112"/>
        <end position="137"/>
    </location>
</feature>
<accession>A0A1Y1HT99</accession>
<evidence type="ECO:0000313" key="4">
    <source>
        <dbReference type="Proteomes" id="UP000054558"/>
    </source>
</evidence>
<feature type="region of interest" description="Disordered" evidence="1">
    <location>
        <begin position="166"/>
        <end position="193"/>
    </location>
</feature>
<gene>
    <name evidence="3" type="ORF">KFL_000780050</name>
</gene>
<dbReference type="PANTHER" id="PTHR34459:SF3">
    <property type="entry name" value="OS01G0264500 PROTEIN"/>
    <property type="match status" value="1"/>
</dbReference>
<keyword evidence="2" id="KW-1133">Transmembrane helix</keyword>